<keyword evidence="2" id="KW-1185">Reference proteome</keyword>
<dbReference type="Proteomes" id="UP001352852">
    <property type="component" value="Unassembled WGS sequence"/>
</dbReference>
<accession>A0ABU7DRT3</accession>
<gene>
    <name evidence="1" type="primary">ATP2B1_1</name>
    <name evidence="1" type="ORF">CHARACLAT_002796</name>
</gene>
<protein>
    <submittedName>
        <fullName evidence="1">ATPase, Ca transporting, plasma membrane</fullName>
    </submittedName>
</protein>
<organism evidence="1 2">
    <name type="scientific">Characodon lateralis</name>
    <dbReference type="NCBI Taxonomy" id="208331"/>
    <lineage>
        <taxon>Eukaryota</taxon>
        <taxon>Metazoa</taxon>
        <taxon>Chordata</taxon>
        <taxon>Craniata</taxon>
        <taxon>Vertebrata</taxon>
        <taxon>Euteleostomi</taxon>
        <taxon>Actinopterygii</taxon>
        <taxon>Neopterygii</taxon>
        <taxon>Teleostei</taxon>
        <taxon>Neoteleostei</taxon>
        <taxon>Acanthomorphata</taxon>
        <taxon>Ovalentaria</taxon>
        <taxon>Atherinomorphae</taxon>
        <taxon>Cyprinodontiformes</taxon>
        <taxon>Goodeidae</taxon>
        <taxon>Characodon</taxon>
    </lineage>
</organism>
<dbReference type="EMBL" id="JAHUTJ010032906">
    <property type="protein sequence ID" value="MED6276414.1"/>
    <property type="molecule type" value="Genomic_DNA"/>
</dbReference>
<comment type="caution">
    <text evidence="1">The sequence shown here is derived from an EMBL/GenBank/DDBJ whole genome shotgun (WGS) entry which is preliminary data.</text>
</comment>
<evidence type="ECO:0000313" key="2">
    <source>
        <dbReference type="Proteomes" id="UP001352852"/>
    </source>
</evidence>
<evidence type="ECO:0000313" key="1">
    <source>
        <dbReference type="EMBL" id="MED6276414.1"/>
    </source>
</evidence>
<proteinExistence type="predicted"/>
<name>A0ABU7DRT3_9TELE</name>
<reference evidence="1 2" key="1">
    <citation type="submission" date="2021-06" db="EMBL/GenBank/DDBJ databases">
        <authorList>
            <person name="Palmer J.M."/>
        </authorList>
    </citation>
    <scope>NUCLEOTIDE SEQUENCE [LARGE SCALE GENOMIC DNA]</scope>
    <source>
        <strain evidence="1 2">CL_MEX2019</strain>
        <tissue evidence="1">Muscle</tissue>
    </source>
</reference>
<sequence>MANNSYSGVKNSLVEANHDGEFGCTLKELRSLMELRGAEAIGNIGESYGDTQALCSRLKTSPTDGPASS</sequence>